<evidence type="ECO:0000259" key="9">
    <source>
        <dbReference type="PROSITE" id="PS50928"/>
    </source>
</evidence>
<dbReference type="InterPro" id="IPR035906">
    <property type="entry name" value="MetI-like_sf"/>
</dbReference>
<evidence type="ECO:0000256" key="2">
    <source>
        <dbReference type="ARBA" id="ARBA00022448"/>
    </source>
</evidence>
<accession>A0A1G7GUR9</accession>
<evidence type="ECO:0000256" key="8">
    <source>
        <dbReference type="RuleBase" id="RU363032"/>
    </source>
</evidence>
<dbReference type="CDD" id="cd06261">
    <property type="entry name" value="TM_PBP2"/>
    <property type="match status" value="1"/>
</dbReference>
<keyword evidence="6 8" id="KW-1133">Transmembrane helix</keyword>
<keyword evidence="7 8" id="KW-0472">Membrane</keyword>
<dbReference type="PROSITE" id="PS50928">
    <property type="entry name" value="ABC_TM1"/>
    <property type="match status" value="1"/>
</dbReference>
<dbReference type="PANTHER" id="PTHR43357">
    <property type="entry name" value="INNER MEMBRANE ABC TRANSPORTER PERMEASE PROTEIN YDCV"/>
    <property type="match status" value="1"/>
</dbReference>
<feature type="transmembrane region" description="Helical" evidence="8">
    <location>
        <begin position="175"/>
        <end position="197"/>
    </location>
</feature>
<evidence type="ECO:0000256" key="5">
    <source>
        <dbReference type="ARBA" id="ARBA00022692"/>
    </source>
</evidence>
<keyword evidence="3" id="KW-1003">Cell membrane</keyword>
<keyword evidence="4" id="KW-0997">Cell inner membrane</keyword>
<evidence type="ECO:0000256" key="1">
    <source>
        <dbReference type="ARBA" id="ARBA00004429"/>
    </source>
</evidence>
<dbReference type="Proteomes" id="UP000198922">
    <property type="component" value="Unassembled WGS sequence"/>
</dbReference>
<protein>
    <submittedName>
        <fullName evidence="10">Putative spermidine/putrescine transport system permease protein</fullName>
    </submittedName>
</protein>
<dbReference type="EMBL" id="FNAT01000005">
    <property type="protein sequence ID" value="SDE91910.1"/>
    <property type="molecule type" value="Genomic_DNA"/>
</dbReference>
<sequence length="267" mass="27697">MNMGLLRVVAGLVLVCCLVAPLLPLGLWSVARGWFFPQVLPATWTLEPWARAFAPRSEIPGALLTTTTVALASAGLALALGIPAGRALGLYKFRGKALVELALLAPVIVPGIAVGLGIHGVFLRLGLTNSMAGVILVHLVPTLPYVVFVMSGVFANYDAEAEAQARSLGARPMQVLWHVMLPAIAPGVMVAGLFAFLVSWSQYILTLTIGGGRVVTLPLLLYAQAGAGRNDQAGVLAMLSLAPGLVILALTARQLTGRGLALGGGAR</sequence>
<feature type="domain" description="ABC transmembrane type-1" evidence="9">
    <location>
        <begin position="63"/>
        <end position="251"/>
    </location>
</feature>
<evidence type="ECO:0000313" key="10">
    <source>
        <dbReference type="EMBL" id="SDE91910.1"/>
    </source>
</evidence>
<dbReference type="Gene3D" id="1.10.3720.10">
    <property type="entry name" value="MetI-like"/>
    <property type="match status" value="1"/>
</dbReference>
<evidence type="ECO:0000256" key="3">
    <source>
        <dbReference type="ARBA" id="ARBA00022475"/>
    </source>
</evidence>
<evidence type="ECO:0000313" key="11">
    <source>
        <dbReference type="Proteomes" id="UP000198922"/>
    </source>
</evidence>
<feature type="transmembrane region" description="Helical" evidence="8">
    <location>
        <begin position="203"/>
        <end position="223"/>
    </location>
</feature>
<organism evidence="10 11">
    <name type="scientific">Limimaricola pyoseonensis</name>
    <dbReference type="NCBI Taxonomy" id="521013"/>
    <lineage>
        <taxon>Bacteria</taxon>
        <taxon>Pseudomonadati</taxon>
        <taxon>Pseudomonadota</taxon>
        <taxon>Alphaproteobacteria</taxon>
        <taxon>Rhodobacterales</taxon>
        <taxon>Paracoccaceae</taxon>
        <taxon>Limimaricola</taxon>
    </lineage>
</organism>
<dbReference type="GO" id="GO:0005886">
    <property type="term" value="C:plasma membrane"/>
    <property type="evidence" value="ECO:0007669"/>
    <property type="project" value="UniProtKB-SubCell"/>
</dbReference>
<dbReference type="InterPro" id="IPR000515">
    <property type="entry name" value="MetI-like"/>
</dbReference>
<dbReference type="GO" id="GO:0055085">
    <property type="term" value="P:transmembrane transport"/>
    <property type="evidence" value="ECO:0007669"/>
    <property type="project" value="InterPro"/>
</dbReference>
<dbReference type="Pfam" id="PF00528">
    <property type="entry name" value="BPD_transp_1"/>
    <property type="match status" value="1"/>
</dbReference>
<evidence type="ECO:0000256" key="4">
    <source>
        <dbReference type="ARBA" id="ARBA00022519"/>
    </source>
</evidence>
<feature type="transmembrane region" description="Helical" evidence="8">
    <location>
        <begin position="59"/>
        <end position="80"/>
    </location>
</feature>
<proteinExistence type="inferred from homology"/>
<dbReference type="SUPFAM" id="SSF161098">
    <property type="entry name" value="MetI-like"/>
    <property type="match status" value="1"/>
</dbReference>
<keyword evidence="11" id="KW-1185">Reference proteome</keyword>
<feature type="transmembrane region" description="Helical" evidence="8">
    <location>
        <begin position="235"/>
        <end position="252"/>
    </location>
</feature>
<comment type="similarity">
    <text evidence="8">Belongs to the binding-protein-dependent transport system permease family.</text>
</comment>
<feature type="transmembrane region" description="Helical" evidence="8">
    <location>
        <begin position="135"/>
        <end position="155"/>
    </location>
</feature>
<name>A0A1G7GUR9_9RHOB</name>
<evidence type="ECO:0000256" key="7">
    <source>
        <dbReference type="ARBA" id="ARBA00023136"/>
    </source>
</evidence>
<feature type="transmembrane region" description="Helical" evidence="8">
    <location>
        <begin position="101"/>
        <end position="123"/>
    </location>
</feature>
<comment type="subcellular location">
    <subcellularLocation>
        <location evidence="1">Cell inner membrane</location>
        <topology evidence="1">Multi-pass membrane protein</topology>
    </subcellularLocation>
    <subcellularLocation>
        <location evidence="8">Cell membrane</location>
        <topology evidence="8">Multi-pass membrane protein</topology>
    </subcellularLocation>
</comment>
<dbReference type="STRING" id="521013.SAMN04488567_2938"/>
<reference evidence="11" key="1">
    <citation type="submission" date="2016-10" db="EMBL/GenBank/DDBJ databases">
        <authorList>
            <person name="Varghese N."/>
            <person name="Submissions S."/>
        </authorList>
    </citation>
    <scope>NUCLEOTIDE SEQUENCE [LARGE SCALE GENOMIC DNA]</scope>
    <source>
        <strain evidence="11">DSM 21424</strain>
    </source>
</reference>
<keyword evidence="2 8" id="KW-0813">Transport</keyword>
<dbReference type="AlphaFoldDB" id="A0A1G7GUR9"/>
<evidence type="ECO:0000256" key="6">
    <source>
        <dbReference type="ARBA" id="ARBA00022989"/>
    </source>
</evidence>
<keyword evidence="5 8" id="KW-0812">Transmembrane</keyword>
<gene>
    <name evidence="10" type="ORF">SAMN04488567_2938</name>
</gene>
<dbReference type="PANTHER" id="PTHR43357:SF4">
    <property type="entry name" value="INNER MEMBRANE ABC TRANSPORTER PERMEASE PROTEIN YDCV"/>
    <property type="match status" value="1"/>
</dbReference>